<keyword evidence="1" id="KW-0472">Membrane</keyword>
<keyword evidence="1" id="KW-1133">Transmembrane helix</keyword>
<feature type="transmembrane region" description="Helical" evidence="1">
    <location>
        <begin position="189"/>
        <end position="206"/>
    </location>
</feature>
<protein>
    <recommendedName>
        <fullName evidence="4">Metal-dependent hydrolase</fullName>
    </recommendedName>
</protein>
<comment type="caution">
    <text evidence="2">The sequence shown here is derived from an EMBL/GenBank/DDBJ whole genome shotgun (WGS) entry which is preliminary data.</text>
</comment>
<accession>A0ABQ6NTH6</accession>
<keyword evidence="1" id="KW-0812">Transmembrane</keyword>
<dbReference type="RefSeq" id="WP_317981463.1">
    <property type="nucleotide sequence ID" value="NZ_BTCL01000020.1"/>
</dbReference>
<feature type="transmembrane region" description="Helical" evidence="1">
    <location>
        <begin position="126"/>
        <end position="143"/>
    </location>
</feature>
<dbReference type="Pfam" id="PF04307">
    <property type="entry name" value="YdjM"/>
    <property type="match status" value="1"/>
</dbReference>
<sequence>MNKKGHVALGVAIGSAVLISPYLNLYVTSVSSWQTVCSSVLYLTAVAATSLAPDLDHKTSTASNLLQLSSSKRKSARMLGGLLLLTGLLLLLLPQVGYALPEGAAASAPLWIGTGILAFSLTRLRSLLLLAAGAGLLTAYLLYDWPWIAAFAGAALCLMPVIQHRGLIHTPEFAIALSAGLWTFAQGEAWWVQAICAGVVIGWWAHLVGDVFGREGIHSFLVPKVKVALRLFDNGGLVERTIARSCWIASFMMWLLFIGRLVPALGRLW</sequence>
<dbReference type="InterPro" id="IPR007404">
    <property type="entry name" value="YdjM-like"/>
</dbReference>
<keyword evidence="3" id="KW-1185">Reference proteome</keyword>
<evidence type="ECO:0000256" key="1">
    <source>
        <dbReference type="SAM" id="Phobius"/>
    </source>
</evidence>
<proteinExistence type="predicted"/>
<evidence type="ECO:0008006" key="4">
    <source>
        <dbReference type="Google" id="ProtNLM"/>
    </source>
</evidence>
<feature type="transmembrane region" description="Helical" evidence="1">
    <location>
        <begin position="7"/>
        <end position="27"/>
    </location>
</feature>
<feature type="transmembrane region" description="Helical" evidence="1">
    <location>
        <begin position="242"/>
        <end position="262"/>
    </location>
</feature>
<reference evidence="2 3" key="1">
    <citation type="submission" date="2023-05" db="EMBL/GenBank/DDBJ databases">
        <title>Draft genome of Paenibacillus sp. CCS26.</title>
        <authorList>
            <person name="Akita H."/>
            <person name="Shinto Y."/>
            <person name="Kimura Z."/>
        </authorList>
    </citation>
    <scope>NUCLEOTIDE SEQUENCE [LARGE SCALE GENOMIC DNA]</scope>
    <source>
        <strain evidence="2 3">CCS26</strain>
    </source>
</reference>
<dbReference type="EMBL" id="BTCL01000020">
    <property type="protein sequence ID" value="GMK47512.1"/>
    <property type="molecule type" value="Genomic_DNA"/>
</dbReference>
<dbReference type="Proteomes" id="UP001285921">
    <property type="component" value="Unassembled WGS sequence"/>
</dbReference>
<name>A0ABQ6NTH6_9BACL</name>
<gene>
    <name evidence="2" type="ORF">PghCCS26_46420</name>
</gene>
<feature type="transmembrane region" description="Helical" evidence="1">
    <location>
        <begin position="99"/>
        <end position="119"/>
    </location>
</feature>
<feature type="transmembrane region" description="Helical" evidence="1">
    <location>
        <begin position="76"/>
        <end position="93"/>
    </location>
</feature>
<organism evidence="2 3">
    <name type="scientific">Paenibacillus glycanilyticus</name>
    <dbReference type="NCBI Taxonomy" id="126569"/>
    <lineage>
        <taxon>Bacteria</taxon>
        <taxon>Bacillati</taxon>
        <taxon>Bacillota</taxon>
        <taxon>Bacilli</taxon>
        <taxon>Bacillales</taxon>
        <taxon>Paenibacillaceae</taxon>
        <taxon>Paenibacillus</taxon>
    </lineage>
</organism>
<evidence type="ECO:0000313" key="3">
    <source>
        <dbReference type="Proteomes" id="UP001285921"/>
    </source>
</evidence>
<evidence type="ECO:0000313" key="2">
    <source>
        <dbReference type="EMBL" id="GMK47512.1"/>
    </source>
</evidence>